<proteinExistence type="predicted"/>
<protein>
    <submittedName>
        <fullName evidence="1">Unnamed protein product</fullName>
    </submittedName>
</protein>
<evidence type="ECO:0000313" key="2">
    <source>
        <dbReference type="Proteomes" id="UP001165064"/>
    </source>
</evidence>
<sequence length="91" mass="10220">MFDIITQLPTGLQLLIFKQALINKIGDRPIGITGVLHHLIGDNPKLQEIRFDHNVALEFYFDQLVEFIDSKSITLPYLSIDDEALVKGLAG</sequence>
<keyword evidence="2" id="KW-1185">Reference proteome</keyword>
<gene>
    <name evidence="1" type="ORF">Amon02_001206000</name>
</gene>
<accession>A0ACB5U9A4</accession>
<dbReference type="Proteomes" id="UP001165064">
    <property type="component" value="Unassembled WGS sequence"/>
</dbReference>
<name>A0ACB5U9A4_AMBMO</name>
<evidence type="ECO:0000313" key="1">
    <source>
        <dbReference type="EMBL" id="GMF04303.1"/>
    </source>
</evidence>
<comment type="caution">
    <text evidence="1">The sequence shown here is derived from an EMBL/GenBank/DDBJ whole genome shotgun (WGS) entry which is preliminary data.</text>
</comment>
<reference evidence="1" key="1">
    <citation type="submission" date="2023-04" db="EMBL/GenBank/DDBJ databases">
        <title>Ambrosiozyma monospora NBRC 10751.</title>
        <authorList>
            <person name="Ichikawa N."/>
            <person name="Sato H."/>
            <person name="Tonouchi N."/>
        </authorList>
    </citation>
    <scope>NUCLEOTIDE SEQUENCE</scope>
    <source>
        <strain evidence="1">NBRC 10751</strain>
    </source>
</reference>
<organism evidence="1 2">
    <name type="scientific">Ambrosiozyma monospora</name>
    <name type="common">Yeast</name>
    <name type="synonym">Endomycopsis monosporus</name>
    <dbReference type="NCBI Taxonomy" id="43982"/>
    <lineage>
        <taxon>Eukaryota</taxon>
        <taxon>Fungi</taxon>
        <taxon>Dikarya</taxon>
        <taxon>Ascomycota</taxon>
        <taxon>Saccharomycotina</taxon>
        <taxon>Pichiomycetes</taxon>
        <taxon>Pichiales</taxon>
        <taxon>Pichiaceae</taxon>
        <taxon>Ambrosiozyma</taxon>
    </lineage>
</organism>
<dbReference type="EMBL" id="BSXS01013641">
    <property type="protein sequence ID" value="GMF04303.1"/>
    <property type="molecule type" value="Genomic_DNA"/>
</dbReference>